<dbReference type="Gene3D" id="3.10.129.10">
    <property type="entry name" value="Hotdog Thioesterase"/>
    <property type="match status" value="1"/>
</dbReference>
<dbReference type="OrthoDB" id="9801625at2"/>
<dbReference type="AlphaFoldDB" id="A0A2P7VJW5"/>
<gene>
    <name evidence="2" type="ORF">C7R93_02205</name>
</gene>
<reference evidence="2 3" key="1">
    <citation type="submission" date="2018-03" db="EMBL/GenBank/DDBJ databases">
        <title>Brevisbacillus phylogenomics.</title>
        <authorList>
            <person name="Dunlap C."/>
        </authorList>
    </citation>
    <scope>NUCLEOTIDE SEQUENCE [LARGE SCALE GENOMIC DNA]</scope>
    <source>
        <strain evidence="2 3">NRRL NRS-1210</strain>
    </source>
</reference>
<name>A0A2P7VJW5_9BACL</name>
<proteinExistence type="predicted"/>
<dbReference type="InterPro" id="IPR052342">
    <property type="entry name" value="MCH/BMMD"/>
</dbReference>
<dbReference type="PANTHER" id="PTHR43664:SF1">
    <property type="entry name" value="BETA-METHYLMALYL-COA DEHYDRATASE"/>
    <property type="match status" value="1"/>
</dbReference>
<dbReference type="EMBL" id="PXZM01000003">
    <property type="protein sequence ID" value="PSJ99517.1"/>
    <property type="molecule type" value="Genomic_DNA"/>
</dbReference>
<dbReference type="SUPFAM" id="SSF54637">
    <property type="entry name" value="Thioesterase/thiol ester dehydrase-isomerase"/>
    <property type="match status" value="1"/>
</dbReference>
<comment type="caution">
    <text evidence="2">The sequence shown here is derived from an EMBL/GenBank/DDBJ whole genome shotgun (WGS) entry which is preliminary data.</text>
</comment>
<dbReference type="RefSeq" id="WP_106837267.1">
    <property type="nucleotide sequence ID" value="NZ_JARMEZ010000035.1"/>
</dbReference>
<evidence type="ECO:0000313" key="2">
    <source>
        <dbReference type="EMBL" id="PSJ99517.1"/>
    </source>
</evidence>
<dbReference type="InterPro" id="IPR002539">
    <property type="entry name" value="MaoC-like_dom"/>
</dbReference>
<dbReference type="PANTHER" id="PTHR43664">
    <property type="entry name" value="MONOAMINE OXIDASE-RELATED"/>
    <property type="match status" value="1"/>
</dbReference>
<organism evidence="2 3">
    <name type="scientific">Brevibacillus fortis</name>
    <dbReference type="NCBI Taxonomy" id="2126352"/>
    <lineage>
        <taxon>Bacteria</taxon>
        <taxon>Bacillati</taxon>
        <taxon>Bacillota</taxon>
        <taxon>Bacilli</taxon>
        <taxon>Bacillales</taxon>
        <taxon>Paenibacillaceae</taxon>
        <taxon>Brevibacillus</taxon>
    </lineage>
</organism>
<keyword evidence="3" id="KW-1185">Reference proteome</keyword>
<feature type="domain" description="MaoC-like" evidence="1">
    <location>
        <begin position="8"/>
        <end position="118"/>
    </location>
</feature>
<sequence>MKFDEISIGQMLVTKSYKMNKEEIIAFASVYDPQYMHIDEEKAKQSRFKGIIASGLHTVNISFKLWVETGVFGDDVIAGTGIHNLKFLRPVYPEDVLYVTATVIEKKERREAGEVTVLLTTFKNEGEQVLEAEMSALIAK</sequence>
<dbReference type="InterPro" id="IPR029069">
    <property type="entry name" value="HotDog_dom_sf"/>
</dbReference>
<dbReference type="Proteomes" id="UP000240419">
    <property type="component" value="Unassembled WGS sequence"/>
</dbReference>
<protein>
    <recommendedName>
        <fullName evidence="1">MaoC-like domain-containing protein</fullName>
    </recommendedName>
</protein>
<evidence type="ECO:0000313" key="3">
    <source>
        <dbReference type="Proteomes" id="UP000240419"/>
    </source>
</evidence>
<evidence type="ECO:0000259" key="1">
    <source>
        <dbReference type="Pfam" id="PF01575"/>
    </source>
</evidence>
<accession>A0A2P7VJW5</accession>
<dbReference type="Pfam" id="PF01575">
    <property type="entry name" value="MaoC_dehydratas"/>
    <property type="match status" value="1"/>
</dbReference>